<accession>A0A2P2MXK8</accession>
<reference evidence="1" key="1">
    <citation type="submission" date="2018-02" db="EMBL/GenBank/DDBJ databases">
        <title>Rhizophora mucronata_Transcriptome.</title>
        <authorList>
            <person name="Meera S.P."/>
            <person name="Sreeshan A."/>
            <person name="Augustine A."/>
        </authorList>
    </citation>
    <scope>NUCLEOTIDE SEQUENCE</scope>
    <source>
        <tissue evidence="1">Leaf</tissue>
    </source>
</reference>
<dbReference type="EMBL" id="GGEC01054473">
    <property type="protein sequence ID" value="MBX34957.1"/>
    <property type="molecule type" value="Transcribed_RNA"/>
</dbReference>
<protein>
    <submittedName>
        <fullName evidence="1">Uncharacterized protein</fullName>
    </submittedName>
</protein>
<dbReference type="AlphaFoldDB" id="A0A2P2MXK8"/>
<sequence length="35" mass="4201">MTIRKPRDENHETPQTFMNICFIKQRQCYVGVTKS</sequence>
<proteinExistence type="predicted"/>
<organism evidence="1">
    <name type="scientific">Rhizophora mucronata</name>
    <name type="common">Asiatic mangrove</name>
    <dbReference type="NCBI Taxonomy" id="61149"/>
    <lineage>
        <taxon>Eukaryota</taxon>
        <taxon>Viridiplantae</taxon>
        <taxon>Streptophyta</taxon>
        <taxon>Embryophyta</taxon>
        <taxon>Tracheophyta</taxon>
        <taxon>Spermatophyta</taxon>
        <taxon>Magnoliopsida</taxon>
        <taxon>eudicotyledons</taxon>
        <taxon>Gunneridae</taxon>
        <taxon>Pentapetalae</taxon>
        <taxon>rosids</taxon>
        <taxon>fabids</taxon>
        <taxon>Malpighiales</taxon>
        <taxon>Rhizophoraceae</taxon>
        <taxon>Rhizophora</taxon>
    </lineage>
</organism>
<evidence type="ECO:0000313" key="1">
    <source>
        <dbReference type="EMBL" id="MBX34957.1"/>
    </source>
</evidence>
<name>A0A2P2MXK8_RHIMU</name>